<evidence type="ECO:0000256" key="6">
    <source>
        <dbReference type="ARBA" id="ARBA00022989"/>
    </source>
</evidence>
<dbReference type="EMBL" id="BOOC01000003">
    <property type="protein sequence ID" value="GIH37848.1"/>
    <property type="molecule type" value="Genomic_DNA"/>
</dbReference>
<keyword evidence="5" id="KW-0133">Cell shape</keyword>
<feature type="transmembrane region" description="Helical" evidence="8">
    <location>
        <begin position="71"/>
        <end position="88"/>
    </location>
</feature>
<organism evidence="9 10">
    <name type="scientific">Microbispora corallina</name>
    <dbReference type="NCBI Taxonomy" id="83302"/>
    <lineage>
        <taxon>Bacteria</taxon>
        <taxon>Bacillati</taxon>
        <taxon>Actinomycetota</taxon>
        <taxon>Actinomycetes</taxon>
        <taxon>Streptosporangiales</taxon>
        <taxon>Streptosporangiaceae</taxon>
        <taxon>Microbispora</taxon>
    </lineage>
</organism>
<evidence type="ECO:0000256" key="1">
    <source>
        <dbReference type="ARBA" id="ARBA00004651"/>
    </source>
</evidence>
<name>A0ABQ4FT07_9ACTN</name>
<keyword evidence="3" id="KW-1003">Cell membrane</keyword>
<evidence type="ECO:0000256" key="4">
    <source>
        <dbReference type="ARBA" id="ARBA00022692"/>
    </source>
</evidence>
<proteinExistence type="inferred from homology"/>
<evidence type="ECO:0000256" key="2">
    <source>
        <dbReference type="ARBA" id="ARBA00007776"/>
    </source>
</evidence>
<gene>
    <name evidence="9" type="ORF">Mco01_08480</name>
</gene>
<accession>A0ABQ4FT07</accession>
<keyword evidence="4 8" id="KW-0812">Transmembrane</keyword>
<evidence type="ECO:0000313" key="10">
    <source>
        <dbReference type="Proteomes" id="UP000603904"/>
    </source>
</evidence>
<dbReference type="NCBIfam" id="TIGR03426">
    <property type="entry name" value="shape_MreD"/>
    <property type="match status" value="1"/>
</dbReference>
<keyword evidence="6 8" id="KW-1133">Transmembrane helix</keyword>
<comment type="subcellular location">
    <subcellularLocation>
        <location evidence="1">Cell membrane</location>
        <topology evidence="1">Multi-pass membrane protein</topology>
    </subcellularLocation>
</comment>
<evidence type="ECO:0000256" key="3">
    <source>
        <dbReference type="ARBA" id="ARBA00022475"/>
    </source>
</evidence>
<feature type="transmembrane region" description="Helical" evidence="8">
    <location>
        <begin position="34"/>
        <end position="59"/>
    </location>
</feature>
<evidence type="ECO:0000313" key="9">
    <source>
        <dbReference type="EMBL" id="GIH37848.1"/>
    </source>
</evidence>
<sequence length="171" mass="17681">MLRNLTAALLLVAALVLQVSFVNRLLGSFAPDLVLLTVAALAVLRGPVPGAVIGFFGGLGYDLLPPANHTLGQYALVMCALGYVAGRTGERLPLLAVLLCAVAEPGLAAGLGALIGSPGVTWTVLRTAWPREALCNLVVAPLVLRAVTALHSQRRRGGGGELVTSWRRGTA</sequence>
<evidence type="ECO:0000256" key="7">
    <source>
        <dbReference type="ARBA" id="ARBA00023136"/>
    </source>
</evidence>
<dbReference type="Pfam" id="PF04093">
    <property type="entry name" value="MreD"/>
    <property type="match status" value="1"/>
</dbReference>
<keyword evidence="7 8" id="KW-0472">Membrane</keyword>
<dbReference type="InterPro" id="IPR007227">
    <property type="entry name" value="Cell_shape_determining_MreD"/>
</dbReference>
<dbReference type="RefSeq" id="WP_204055568.1">
    <property type="nucleotide sequence ID" value="NZ_BAAAGP010000003.1"/>
</dbReference>
<evidence type="ECO:0000256" key="8">
    <source>
        <dbReference type="SAM" id="Phobius"/>
    </source>
</evidence>
<reference evidence="9 10" key="1">
    <citation type="submission" date="2021-01" db="EMBL/GenBank/DDBJ databases">
        <title>Whole genome shotgun sequence of Microbispora corallina NBRC 16416.</title>
        <authorList>
            <person name="Komaki H."/>
            <person name="Tamura T."/>
        </authorList>
    </citation>
    <scope>NUCLEOTIDE SEQUENCE [LARGE SCALE GENOMIC DNA]</scope>
    <source>
        <strain evidence="9 10">NBRC 16416</strain>
    </source>
</reference>
<comment type="caution">
    <text evidence="9">The sequence shown here is derived from an EMBL/GenBank/DDBJ whole genome shotgun (WGS) entry which is preliminary data.</text>
</comment>
<feature type="transmembrane region" description="Helical" evidence="8">
    <location>
        <begin position="94"/>
        <end position="116"/>
    </location>
</feature>
<dbReference type="Proteomes" id="UP000603904">
    <property type="component" value="Unassembled WGS sequence"/>
</dbReference>
<evidence type="ECO:0008006" key="11">
    <source>
        <dbReference type="Google" id="ProtNLM"/>
    </source>
</evidence>
<comment type="similarity">
    <text evidence="2">Belongs to the MreD family.</text>
</comment>
<evidence type="ECO:0000256" key="5">
    <source>
        <dbReference type="ARBA" id="ARBA00022960"/>
    </source>
</evidence>
<protein>
    <recommendedName>
        <fullName evidence="11">Rod shape-determining protein MreD</fullName>
    </recommendedName>
</protein>
<keyword evidence="10" id="KW-1185">Reference proteome</keyword>